<feature type="transmembrane region" description="Helical" evidence="2">
    <location>
        <begin position="6"/>
        <end position="28"/>
    </location>
</feature>
<evidence type="ECO:0000256" key="2">
    <source>
        <dbReference type="SAM" id="Phobius"/>
    </source>
</evidence>
<reference evidence="3 4" key="1">
    <citation type="journal article" date="2013" name="Genome Announc.">
        <title>Genome Sequence of the Polycyclic Aromatic Hydrocarbon-Degrading Bacterium Strain Marinobacter nanhaiticus D15-8WT.</title>
        <authorList>
            <person name="Cui Z."/>
            <person name="Gao W."/>
            <person name="Li Q."/>
            <person name="Xu G."/>
            <person name="Zheng L."/>
        </authorList>
    </citation>
    <scope>NUCLEOTIDE SEQUENCE [LARGE SCALE GENOMIC DNA]</scope>
    <source>
        <strain evidence="3 4">D15-8W</strain>
    </source>
</reference>
<organism evidence="3 4">
    <name type="scientific">Marinobacter nanhaiticus D15-8W</name>
    <dbReference type="NCBI Taxonomy" id="626887"/>
    <lineage>
        <taxon>Bacteria</taxon>
        <taxon>Pseudomonadati</taxon>
        <taxon>Pseudomonadota</taxon>
        <taxon>Gammaproteobacteria</taxon>
        <taxon>Pseudomonadales</taxon>
        <taxon>Marinobacteraceae</taxon>
        <taxon>Marinobacter</taxon>
    </lineage>
</organism>
<dbReference type="HOGENOM" id="CLU_113299_0_2_6"/>
<dbReference type="eggNOG" id="COG2832">
    <property type="taxonomic scope" value="Bacteria"/>
</dbReference>
<keyword evidence="4" id="KW-1185">Reference proteome</keyword>
<feature type="transmembrane region" description="Helical" evidence="2">
    <location>
        <begin position="97"/>
        <end position="116"/>
    </location>
</feature>
<keyword evidence="1" id="KW-1003">Cell membrane</keyword>
<evidence type="ECO:0000313" key="4">
    <source>
        <dbReference type="Proteomes" id="UP000013165"/>
    </source>
</evidence>
<sequence>MSPGLIGYRILAYTSLGLAIAGIVLPLLPTTPFVLLAAWSAGRSSPEFHRWLHNHRTFGPIIENWKTRRAVPMRAKWLACAMLLLSWGMLFASGASIWLLAGLAVFFCGLLVFLFTRPSR</sequence>
<comment type="caution">
    <text evidence="3">The sequence shown here is derived from an EMBL/GenBank/DDBJ whole genome shotgun (WGS) entry which is preliminary data.</text>
</comment>
<dbReference type="GO" id="GO:0005886">
    <property type="term" value="C:plasma membrane"/>
    <property type="evidence" value="ECO:0007669"/>
    <property type="project" value="UniProtKB-SubCell"/>
</dbReference>
<gene>
    <name evidence="3" type="ORF">J057_13426</name>
</gene>
<dbReference type="PIRSF" id="PIRSF016789">
    <property type="entry name" value="DUF454"/>
    <property type="match status" value="1"/>
</dbReference>
<keyword evidence="2" id="KW-0812">Transmembrane</keyword>
<dbReference type="PANTHER" id="PTHR35813:SF1">
    <property type="entry name" value="INNER MEMBRANE PROTEIN YBAN"/>
    <property type="match status" value="1"/>
</dbReference>
<keyword evidence="1 2" id="KW-0472">Membrane</keyword>
<dbReference type="PATRIC" id="fig|626887.3.peg.2688"/>
<accession>N6X5I0</accession>
<evidence type="ECO:0000313" key="3">
    <source>
        <dbReference type="EMBL" id="ENO16358.1"/>
    </source>
</evidence>
<comment type="subcellular location">
    <subcellularLocation>
        <location evidence="1">Cell inner membrane</location>
        <topology evidence="1">Multi-pass membrane protein</topology>
    </subcellularLocation>
</comment>
<keyword evidence="2" id="KW-1133">Transmembrane helix</keyword>
<dbReference type="PANTHER" id="PTHR35813">
    <property type="entry name" value="INNER MEMBRANE PROTEIN YBAN"/>
    <property type="match status" value="1"/>
</dbReference>
<dbReference type="EMBL" id="APLQ01000011">
    <property type="protein sequence ID" value="ENO16358.1"/>
    <property type="molecule type" value="Genomic_DNA"/>
</dbReference>
<dbReference type="STRING" id="626887.J057_13426"/>
<dbReference type="Pfam" id="PF04304">
    <property type="entry name" value="DUF454"/>
    <property type="match status" value="1"/>
</dbReference>
<name>N6X5I0_9GAMM</name>
<protein>
    <recommendedName>
        <fullName evidence="1">Inner membrane protein</fullName>
    </recommendedName>
</protein>
<dbReference type="InterPro" id="IPR007401">
    <property type="entry name" value="DUF454"/>
</dbReference>
<dbReference type="OrthoDB" id="9816293at2"/>
<dbReference type="Proteomes" id="UP000013165">
    <property type="component" value="Unassembled WGS sequence"/>
</dbReference>
<proteinExistence type="predicted"/>
<dbReference type="AlphaFoldDB" id="N6X5I0"/>
<evidence type="ECO:0000256" key="1">
    <source>
        <dbReference type="PIRNR" id="PIRNR016789"/>
    </source>
</evidence>
<keyword evidence="1" id="KW-0997">Cell inner membrane</keyword>